<keyword evidence="3" id="KW-1185">Reference proteome</keyword>
<sequence>MAPLPAATVPLPLPGRKRRSPPCALRGADLARWPACALALIVLGPLAAAAPAPFALPAPGAYRLERILKAPEGIVLDSDGSRHRLSEFTTGKVTLFSLIYTYCTDAKGCPLAYETLHSLKKTLGKEPRTRDKVRFVSMSFDPTYDTPPAMRSYGGIDAREHGGVEWRFLTSRSSAELAPVLDGFGQDVSVAAARAPGQRVPTLSHLLKVYLIDSGGTVREIYSTSFLQPGVVLNDIRTLLLEGKNRPGMPDRLNLKAGQPSQQ</sequence>
<reference evidence="2 3" key="1">
    <citation type="submission" date="2019-09" db="EMBL/GenBank/DDBJ databases">
        <title>Taxonomy of Antarctic Massilia spp.: description of Massilia rubra sp. nov., Massilia aquatica sp. nov., Massilia mucilaginosa sp. nov., Massilia frigida sp. nov. isolated from streams, lakes and regoliths.</title>
        <authorList>
            <person name="Holochova P."/>
            <person name="Sedlacek I."/>
            <person name="Kralova S."/>
            <person name="Maslanova I."/>
            <person name="Busse H.-J."/>
            <person name="Stankova E."/>
            <person name="Vrbovska V."/>
            <person name="Kovarovic V."/>
            <person name="Bartak M."/>
            <person name="Svec P."/>
            <person name="Pantucek R."/>
        </authorList>
    </citation>
    <scope>NUCLEOTIDE SEQUENCE [LARGE SCALE GENOMIC DNA]</scope>
    <source>
        <strain evidence="2 3">CCM 8693</strain>
    </source>
</reference>
<proteinExistence type="inferred from homology"/>
<comment type="similarity">
    <text evidence="1">Belongs to the SCO1/2 family.</text>
</comment>
<evidence type="ECO:0000313" key="3">
    <source>
        <dbReference type="Proteomes" id="UP000819052"/>
    </source>
</evidence>
<dbReference type="CDD" id="cd02968">
    <property type="entry name" value="SCO"/>
    <property type="match status" value="1"/>
</dbReference>
<dbReference type="SUPFAM" id="SSF52833">
    <property type="entry name" value="Thioredoxin-like"/>
    <property type="match status" value="1"/>
</dbReference>
<protein>
    <submittedName>
        <fullName evidence="2">SCO family protein</fullName>
    </submittedName>
</protein>
<accession>A0ABX0LX62</accession>
<dbReference type="EMBL" id="VVIW01000002">
    <property type="protein sequence ID" value="NHZ39416.1"/>
    <property type="molecule type" value="Genomic_DNA"/>
</dbReference>
<comment type="caution">
    <text evidence="2">The sequence shown here is derived from an EMBL/GenBank/DDBJ whole genome shotgun (WGS) entry which is preliminary data.</text>
</comment>
<evidence type="ECO:0000313" key="2">
    <source>
        <dbReference type="EMBL" id="NHZ39416.1"/>
    </source>
</evidence>
<dbReference type="InterPro" id="IPR036249">
    <property type="entry name" value="Thioredoxin-like_sf"/>
</dbReference>
<dbReference type="Proteomes" id="UP000819052">
    <property type="component" value="Unassembled WGS sequence"/>
</dbReference>
<evidence type="ECO:0000256" key="1">
    <source>
        <dbReference type="ARBA" id="ARBA00010996"/>
    </source>
</evidence>
<gene>
    <name evidence="2" type="ORF">F1609_04430</name>
</gene>
<organism evidence="2 3">
    <name type="scientific">Massilia aquatica</name>
    <dbReference type="NCBI Taxonomy" id="2609000"/>
    <lineage>
        <taxon>Bacteria</taxon>
        <taxon>Pseudomonadati</taxon>
        <taxon>Pseudomonadota</taxon>
        <taxon>Betaproteobacteria</taxon>
        <taxon>Burkholderiales</taxon>
        <taxon>Oxalobacteraceae</taxon>
        <taxon>Telluria group</taxon>
        <taxon>Massilia</taxon>
    </lineage>
</organism>
<dbReference type="Gene3D" id="3.40.30.10">
    <property type="entry name" value="Glutaredoxin"/>
    <property type="match status" value="1"/>
</dbReference>
<dbReference type="Pfam" id="PF02630">
    <property type="entry name" value="SCO1-SenC"/>
    <property type="match status" value="1"/>
</dbReference>
<dbReference type="InterPro" id="IPR003782">
    <property type="entry name" value="SCO1/SenC"/>
</dbReference>
<name>A0ABX0LX62_9BURK</name>